<dbReference type="PANTHER" id="PTHR31917:SF147">
    <property type="entry name" value="AGENET DOMAIN-CONTAINING PROTEIN"/>
    <property type="match status" value="1"/>
</dbReference>
<keyword evidence="2" id="KW-0539">Nucleus</keyword>
<feature type="domain" description="ENT" evidence="3">
    <location>
        <begin position="453"/>
        <end position="513"/>
    </location>
</feature>
<comment type="subcellular location">
    <subcellularLocation>
        <location evidence="1">Nucleus</location>
    </subcellularLocation>
</comment>
<name>A0AA38LAU6_TAXCH</name>
<gene>
    <name evidence="4" type="ORF">KI387_020178</name>
</gene>
<dbReference type="InterPro" id="IPR014002">
    <property type="entry name" value="Agenet_dom_plant"/>
</dbReference>
<evidence type="ECO:0000313" key="4">
    <source>
        <dbReference type="EMBL" id="KAH9318409.1"/>
    </source>
</evidence>
<dbReference type="Gene3D" id="1.10.1240.40">
    <property type="entry name" value="ENT domain"/>
    <property type="match status" value="1"/>
</dbReference>
<comment type="caution">
    <text evidence="4">The sequence shown here is derived from an EMBL/GenBank/DDBJ whole genome shotgun (WGS) entry which is preliminary data.</text>
</comment>
<dbReference type="CDD" id="cd20406">
    <property type="entry name" value="Tudor_Agenet_AtDUF_rpt2_4"/>
    <property type="match status" value="1"/>
</dbReference>
<dbReference type="CDD" id="cd20405">
    <property type="entry name" value="Tudor_Agenet_AtDUF_rpt1_3"/>
    <property type="match status" value="1"/>
</dbReference>
<reference evidence="4 5" key="1">
    <citation type="journal article" date="2021" name="Nat. Plants">
        <title>The Taxus genome provides insights into paclitaxel biosynthesis.</title>
        <authorList>
            <person name="Xiong X."/>
            <person name="Gou J."/>
            <person name="Liao Q."/>
            <person name="Li Y."/>
            <person name="Zhou Q."/>
            <person name="Bi G."/>
            <person name="Li C."/>
            <person name="Du R."/>
            <person name="Wang X."/>
            <person name="Sun T."/>
            <person name="Guo L."/>
            <person name="Liang H."/>
            <person name="Lu P."/>
            <person name="Wu Y."/>
            <person name="Zhang Z."/>
            <person name="Ro D.K."/>
            <person name="Shang Y."/>
            <person name="Huang S."/>
            <person name="Yan J."/>
        </authorList>
    </citation>
    <scope>NUCLEOTIDE SEQUENCE [LARGE SCALE GENOMIC DNA]</scope>
    <source>
        <strain evidence="4">Ta-2019</strain>
    </source>
</reference>
<dbReference type="Proteomes" id="UP000824469">
    <property type="component" value="Unassembled WGS sequence"/>
</dbReference>
<dbReference type="PANTHER" id="PTHR31917">
    <property type="entry name" value="AGENET DOMAIN-CONTAINING PROTEIN-RELATED"/>
    <property type="match status" value="1"/>
</dbReference>
<dbReference type="Pfam" id="PF05641">
    <property type="entry name" value="Agenet"/>
    <property type="match status" value="1"/>
</dbReference>
<evidence type="ECO:0000259" key="3">
    <source>
        <dbReference type="PROSITE" id="PS51138"/>
    </source>
</evidence>
<dbReference type="SUPFAM" id="SSF158639">
    <property type="entry name" value="ENT-like"/>
    <property type="match status" value="1"/>
</dbReference>
<evidence type="ECO:0000256" key="2">
    <source>
        <dbReference type="ARBA" id="ARBA00023242"/>
    </source>
</evidence>
<keyword evidence="5" id="KW-1185">Reference proteome</keyword>
<dbReference type="AlphaFoldDB" id="A0AA38LAU6"/>
<proteinExistence type="predicted"/>
<organism evidence="4 5">
    <name type="scientific">Taxus chinensis</name>
    <name type="common">Chinese yew</name>
    <name type="synonym">Taxus wallichiana var. chinensis</name>
    <dbReference type="NCBI Taxonomy" id="29808"/>
    <lineage>
        <taxon>Eukaryota</taxon>
        <taxon>Viridiplantae</taxon>
        <taxon>Streptophyta</taxon>
        <taxon>Embryophyta</taxon>
        <taxon>Tracheophyta</taxon>
        <taxon>Spermatophyta</taxon>
        <taxon>Pinopsida</taxon>
        <taxon>Pinidae</taxon>
        <taxon>Conifers II</taxon>
        <taxon>Cupressales</taxon>
        <taxon>Taxaceae</taxon>
        <taxon>Taxus</taxon>
    </lineage>
</organism>
<dbReference type="EMBL" id="JAHRHJ020000004">
    <property type="protein sequence ID" value="KAH9318409.1"/>
    <property type="molecule type" value="Genomic_DNA"/>
</dbReference>
<evidence type="ECO:0000256" key="1">
    <source>
        <dbReference type="ARBA" id="ARBA00004123"/>
    </source>
</evidence>
<dbReference type="PROSITE" id="PS51138">
    <property type="entry name" value="ENT"/>
    <property type="match status" value="1"/>
</dbReference>
<dbReference type="OMA" id="AHNWKHE"/>
<dbReference type="InterPro" id="IPR036142">
    <property type="entry name" value="ENT_dom-like_sf"/>
</dbReference>
<dbReference type="InterPro" id="IPR008395">
    <property type="entry name" value="Agenet-like_dom"/>
</dbReference>
<accession>A0AA38LAU6</accession>
<dbReference type="Pfam" id="PF03735">
    <property type="entry name" value="ENT"/>
    <property type="match status" value="1"/>
</dbReference>
<dbReference type="SMART" id="SM01191">
    <property type="entry name" value="ENT"/>
    <property type="match status" value="1"/>
</dbReference>
<dbReference type="SMART" id="SM00743">
    <property type="entry name" value="Agenet"/>
    <property type="match status" value="2"/>
</dbReference>
<sequence length="513" mass="57562">MEVRAGEEVEVSSDEDGFRGAWFSARVVKRVRRGRGNVLVEYRDLRSDKDETKALRETVELRHVRPIPPPSPTHHNYALYEEVDAYDNDGWWVGVVTKLLVNFNYLVYFMQTKEEIQFHHSQLRPHFDFIDDKWVQASKALLGVLSLEEDVDVDNDNGTIIPYIFFQNTETSKHPNPVLSIDKRVEDNISKPVRRSLRCTTTKRKLGTEGNLDNISPTDLKKVREEIVDLESPELSPQQNGKQESHQFSALPSFDGGVNGTLLHAHQKAINSNTSFLREKPEGLLGPKNTQKISVSHLNDVSTCKRIHEDTHGTGATDLETVGNLIGMKGKLKNCLKSNSSLHSSEATNTTVSETHNDEVSPNLNGVDMEPHIVSHDNISTCSLKTKKPNQNNLLIETYNPKGDGVIEVENKKSRIPSGSPSRGEKIFTITIPHLEYAGQSKADEGNSGSLHGTASLRELKLLAYHSVLQALYLQGAHNWKHEFLLTNLREALSVSNEEHSAELRRVTTANYD</sequence>
<protein>
    <recommendedName>
        <fullName evidence="3">ENT domain-containing protein</fullName>
    </recommendedName>
</protein>
<dbReference type="Gene3D" id="2.30.30.140">
    <property type="match status" value="1"/>
</dbReference>
<dbReference type="InterPro" id="IPR005491">
    <property type="entry name" value="ENT_dom"/>
</dbReference>
<evidence type="ECO:0000313" key="5">
    <source>
        <dbReference type="Proteomes" id="UP000824469"/>
    </source>
</evidence>
<dbReference type="GO" id="GO:0005634">
    <property type="term" value="C:nucleus"/>
    <property type="evidence" value="ECO:0007669"/>
    <property type="project" value="UniProtKB-SubCell"/>
</dbReference>